<comment type="caution">
    <text evidence="1">The sequence shown here is derived from an EMBL/GenBank/DDBJ whole genome shotgun (WGS) entry which is preliminary data.</text>
</comment>
<dbReference type="EMBL" id="BAIQ01000005">
    <property type="protein sequence ID" value="GAE14639.1"/>
    <property type="molecule type" value="Genomic_DNA"/>
</dbReference>
<accession>W4P690</accession>
<dbReference type="Proteomes" id="UP000018861">
    <property type="component" value="Unassembled WGS sequence"/>
</dbReference>
<evidence type="ECO:0000313" key="2">
    <source>
        <dbReference type="Proteomes" id="UP000018861"/>
    </source>
</evidence>
<name>W4P690_9BACE</name>
<dbReference type="AlphaFoldDB" id="W4P690"/>
<organism evidence="1 2">
    <name type="scientific">Bacteroides pyogenes JCM 6292</name>
    <dbReference type="NCBI Taxonomy" id="1235809"/>
    <lineage>
        <taxon>Bacteria</taxon>
        <taxon>Pseudomonadati</taxon>
        <taxon>Bacteroidota</taxon>
        <taxon>Bacteroidia</taxon>
        <taxon>Bacteroidales</taxon>
        <taxon>Bacteroidaceae</taxon>
        <taxon>Bacteroides</taxon>
    </lineage>
</organism>
<evidence type="ECO:0000313" key="1">
    <source>
        <dbReference type="EMBL" id="GAE14639.1"/>
    </source>
</evidence>
<proteinExistence type="predicted"/>
<sequence length="75" mass="8778">MEKKTSEFSFWKGWSQVRMKDQADVRDKIMKALNINTRMAWSQRRLGKVEPKVSEAKAIEEIFAEYGIKQVWGGV</sequence>
<gene>
    <name evidence="1" type="ORF">JCM6292_802</name>
</gene>
<protein>
    <submittedName>
        <fullName evidence="1">Uncharacterized protein</fullName>
    </submittedName>
</protein>
<reference evidence="1 2" key="1">
    <citation type="journal article" date="2014" name="Genome Announc.">
        <title>Draft Genome Sequences of Three Strains of Bacteroides pyogenes Isolated from a Cat and Swine.</title>
        <authorList>
            <person name="Sakamoto M."/>
            <person name="Oshima K."/>
            <person name="Suda W."/>
            <person name="Kitamura K."/>
            <person name="Iida T."/>
            <person name="Hattori M."/>
            <person name="Ohkuma M."/>
        </authorList>
    </citation>
    <scope>NUCLEOTIDE SEQUENCE [LARGE SCALE GENOMIC DNA]</scope>
    <source>
        <strain evidence="1 2">JCM 6292</strain>
    </source>
</reference>